<proteinExistence type="predicted"/>
<dbReference type="EMBL" id="OMOR01000001">
    <property type="protein sequence ID" value="SPH20672.1"/>
    <property type="molecule type" value="Genomic_DNA"/>
</dbReference>
<feature type="transmembrane region" description="Helical" evidence="2">
    <location>
        <begin position="272"/>
        <end position="292"/>
    </location>
</feature>
<evidence type="ECO:0000313" key="3">
    <source>
        <dbReference type="EMBL" id="SPH20672.1"/>
    </source>
</evidence>
<feature type="region of interest" description="Disordered" evidence="1">
    <location>
        <begin position="62"/>
        <end position="117"/>
    </location>
</feature>
<dbReference type="InterPro" id="IPR014600">
    <property type="entry name" value="UCP035905_mem"/>
</dbReference>
<dbReference type="Proteomes" id="UP000244880">
    <property type="component" value="Unassembled WGS sequence"/>
</dbReference>
<dbReference type="AlphaFoldDB" id="A0A2R8BC69"/>
<feature type="transmembrane region" description="Helical" evidence="2">
    <location>
        <begin position="444"/>
        <end position="463"/>
    </location>
</feature>
<feature type="transmembrane region" description="Helical" evidence="2">
    <location>
        <begin position="912"/>
        <end position="932"/>
    </location>
</feature>
<evidence type="ECO:0008006" key="5">
    <source>
        <dbReference type="Google" id="ProtNLM"/>
    </source>
</evidence>
<feature type="transmembrane region" description="Helical" evidence="2">
    <location>
        <begin position="842"/>
        <end position="863"/>
    </location>
</feature>
<feature type="transmembrane region" description="Helical" evidence="2">
    <location>
        <begin position="323"/>
        <end position="339"/>
    </location>
</feature>
<dbReference type="RefSeq" id="WP_146188195.1">
    <property type="nucleotide sequence ID" value="NZ_OMOR01000001.1"/>
</dbReference>
<gene>
    <name evidence="3" type="ORF">ASD8599_01411</name>
</gene>
<feature type="transmembrane region" description="Helical" evidence="2">
    <location>
        <begin position="6"/>
        <end position="24"/>
    </location>
</feature>
<feature type="transmembrane region" description="Helical" evidence="2">
    <location>
        <begin position="809"/>
        <end position="830"/>
    </location>
</feature>
<organism evidence="3 4">
    <name type="scientific">Ascidiaceihabitans donghaensis</name>
    <dbReference type="NCBI Taxonomy" id="1510460"/>
    <lineage>
        <taxon>Bacteria</taxon>
        <taxon>Pseudomonadati</taxon>
        <taxon>Pseudomonadota</taxon>
        <taxon>Alphaproteobacteria</taxon>
        <taxon>Rhodobacterales</taxon>
        <taxon>Paracoccaceae</taxon>
        <taxon>Ascidiaceihabitans</taxon>
    </lineage>
</organism>
<feature type="transmembrane region" description="Helical" evidence="2">
    <location>
        <begin position="742"/>
        <end position="760"/>
    </location>
</feature>
<dbReference type="Pfam" id="PF10101">
    <property type="entry name" value="DUF2339"/>
    <property type="match status" value="1"/>
</dbReference>
<feature type="transmembrane region" description="Helical" evidence="2">
    <location>
        <begin position="507"/>
        <end position="528"/>
    </location>
</feature>
<evidence type="ECO:0000256" key="1">
    <source>
        <dbReference type="SAM" id="MobiDB-lite"/>
    </source>
</evidence>
<feature type="transmembrane region" description="Helical" evidence="2">
    <location>
        <begin position="537"/>
        <end position="555"/>
    </location>
</feature>
<feature type="transmembrane region" description="Helical" evidence="2">
    <location>
        <begin position="212"/>
        <end position="232"/>
    </location>
</feature>
<keyword evidence="4" id="KW-1185">Reference proteome</keyword>
<feature type="region of interest" description="Disordered" evidence="1">
    <location>
        <begin position="130"/>
        <end position="167"/>
    </location>
</feature>
<evidence type="ECO:0000256" key="2">
    <source>
        <dbReference type="SAM" id="Phobius"/>
    </source>
</evidence>
<feature type="compositionally biased region" description="Acidic residues" evidence="1">
    <location>
        <begin position="79"/>
        <end position="99"/>
    </location>
</feature>
<accession>A0A2R8BC69</accession>
<feature type="transmembrane region" description="Helical" evidence="2">
    <location>
        <begin position="772"/>
        <end position="797"/>
    </location>
</feature>
<reference evidence="3 4" key="1">
    <citation type="submission" date="2018-03" db="EMBL/GenBank/DDBJ databases">
        <authorList>
            <person name="Keele B.F."/>
        </authorList>
    </citation>
    <scope>NUCLEOTIDE SEQUENCE [LARGE SCALE GENOMIC DNA]</scope>
    <source>
        <strain evidence="3 4">CECT 8599</strain>
    </source>
</reference>
<keyword evidence="2" id="KW-1133">Transmembrane helix</keyword>
<feature type="transmembrane region" description="Helical" evidence="2">
    <location>
        <begin position="415"/>
        <end position="438"/>
    </location>
</feature>
<dbReference type="OrthoDB" id="5422830at2"/>
<feature type="compositionally biased region" description="Low complexity" evidence="1">
    <location>
        <begin position="100"/>
        <end position="117"/>
    </location>
</feature>
<sequence length="976" mass="102714">MEGLLILLGLLVLAIPIAVLYLLVSHSGLKSQVVELRREIAVLRRTGLPVASIEDVAPRVDPVVSKAPDGEADRASEPDLTDGQDATDVEPVAADDADTPDLATPSVSDQPAEPALEDLPPAARVIAARNAARAEQVSKDTPMPSNASNASQKPPTRPQSPQPLHPTEPPVFDRFLGWIVENWFYAVSALSLALAGLFLVQYGMENGLLPPAARVAAALAFGAALIGAGEFIRRRFGEAEDSTTAYLPSVFSGAGIVSLFGGVLSARMLYGLIGPEMSLLGMVVVACVALVLGWFHGPLLAAVGIIGAFSAPVVLGGSNSDASALYVYFGIVTIVGLGVDTLRRWAWVSVLTVVLAFLVGWALFLSDSGLILAFQLYLVLLAVAATAIPARSLFPDHGGLMVSAFVAKPHKDVRPIFPTLLAVSVLGVAAWSLVPLALDSESAFWLSAVALAGLTALFVVWSLRAPALQDAAALQFAAFAAVVVMQGDYQDAYRAFAAAGNAGPETPFPMSVTVLVAIAGLLSALAAWRSLSRGDHGAIWAAAAALAAPVIAVLIEMTWRPAVVIGAYPWALHGAALAVLMLFWAERFARIDGSQNRLRMSFFVLSMLSCISFALVMIFSEAALTAALAVTVVAAAAMDRKYDLKPMSYYIAAGVVTVGYRLVADPGLGWAIDAPLGAMLLSHGGAVVALAASLYLMRGLAYRITAKVMLDSALWSTGGIFVSVVLFRLLEAIAGSDGSESHWGIGLYVTIWFGIALAQAQRLQLQSHRWLWMMRVVLGGAFAALGAVSLFAIIGPLSPLFDRGAPEVIGLPIFNSLIIGYLLPAAVLALGAWRIPTLPAQLVLAMKAVAAGLILYWVFCVIRDFWQGDQGLYLGRGMSQPELYSYTIALLVAGAALFYNSLARNSAVMRKAGLGVIAAAVAKVFLVDISGLDGLTRVFSLLVLGLSLAGLAWLNKWAKTKASQAADPKRPSDPPI</sequence>
<feature type="transmembrane region" description="Helical" evidence="2">
    <location>
        <begin position="299"/>
        <end position="317"/>
    </location>
</feature>
<feature type="transmembrane region" description="Helical" evidence="2">
    <location>
        <begin position="183"/>
        <end position="200"/>
    </location>
</feature>
<name>A0A2R8BC69_9RHOB</name>
<feature type="transmembrane region" description="Helical" evidence="2">
    <location>
        <begin position="883"/>
        <end position="900"/>
    </location>
</feature>
<feature type="transmembrane region" description="Helical" evidence="2">
    <location>
        <begin position="938"/>
        <end position="954"/>
    </location>
</feature>
<feature type="transmembrane region" description="Helical" evidence="2">
    <location>
        <begin position="647"/>
        <end position="664"/>
    </location>
</feature>
<feature type="transmembrane region" description="Helical" evidence="2">
    <location>
        <begin position="676"/>
        <end position="696"/>
    </location>
</feature>
<dbReference type="PIRSF" id="PIRSF035905">
    <property type="entry name" value="UCP035905_mp"/>
    <property type="match status" value="1"/>
</dbReference>
<feature type="transmembrane region" description="Helical" evidence="2">
    <location>
        <begin position="622"/>
        <end position="638"/>
    </location>
</feature>
<feature type="transmembrane region" description="Helical" evidence="2">
    <location>
        <begin position="346"/>
        <end position="364"/>
    </location>
</feature>
<keyword evidence="2" id="KW-0812">Transmembrane</keyword>
<dbReference type="PANTHER" id="PTHR38434">
    <property type="entry name" value="BLL2549 PROTEIN"/>
    <property type="match status" value="1"/>
</dbReference>
<feature type="compositionally biased region" description="Polar residues" evidence="1">
    <location>
        <begin position="143"/>
        <end position="154"/>
    </location>
</feature>
<feature type="compositionally biased region" description="Basic and acidic residues" evidence="1">
    <location>
        <begin position="68"/>
        <end position="77"/>
    </location>
</feature>
<dbReference type="InterPro" id="IPR019286">
    <property type="entry name" value="DUF2339_TM"/>
</dbReference>
<feature type="transmembrane region" description="Helical" evidence="2">
    <location>
        <begin position="244"/>
        <end position="266"/>
    </location>
</feature>
<feature type="transmembrane region" description="Helical" evidence="2">
    <location>
        <begin position="567"/>
        <end position="585"/>
    </location>
</feature>
<feature type="transmembrane region" description="Helical" evidence="2">
    <location>
        <begin position="370"/>
        <end position="394"/>
    </location>
</feature>
<protein>
    <recommendedName>
        <fullName evidence="5">DUF2339 domain-containing protein</fullName>
    </recommendedName>
</protein>
<evidence type="ECO:0000313" key="4">
    <source>
        <dbReference type="Proteomes" id="UP000244880"/>
    </source>
</evidence>
<dbReference type="PANTHER" id="PTHR38434:SF1">
    <property type="entry name" value="BLL2549 PROTEIN"/>
    <property type="match status" value="1"/>
</dbReference>
<keyword evidence="2" id="KW-0472">Membrane</keyword>
<feature type="compositionally biased region" description="Pro residues" evidence="1">
    <location>
        <begin position="155"/>
        <end position="167"/>
    </location>
</feature>
<feature type="transmembrane region" description="Helical" evidence="2">
    <location>
        <begin position="708"/>
        <end position="730"/>
    </location>
</feature>